<protein>
    <recommendedName>
        <fullName evidence="7">ABC transporter domain-containing protein</fullName>
    </recommendedName>
</protein>
<dbReference type="InterPro" id="IPR027417">
    <property type="entry name" value="P-loop_NTPase"/>
</dbReference>
<feature type="transmembrane region" description="Helical" evidence="6">
    <location>
        <begin position="854"/>
        <end position="879"/>
    </location>
</feature>
<dbReference type="PANTHER" id="PTHR24223">
    <property type="entry name" value="ATP-BINDING CASSETTE SUB-FAMILY C"/>
    <property type="match status" value="1"/>
</dbReference>
<dbReference type="SMART" id="SM00382">
    <property type="entry name" value="AAA"/>
    <property type="match status" value="2"/>
</dbReference>
<dbReference type="SUPFAM" id="SSF52540">
    <property type="entry name" value="P-loop containing nucleoside triphosphate hydrolases"/>
    <property type="match status" value="2"/>
</dbReference>
<name>A0A0A1TA50_9HYPO</name>
<evidence type="ECO:0000256" key="4">
    <source>
        <dbReference type="ARBA" id="ARBA00022989"/>
    </source>
</evidence>
<dbReference type="Pfam" id="PF00005">
    <property type="entry name" value="ABC_tran"/>
    <property type="match status" value="2"/>
</dbReference>
<evidence type="ECO:0000256" key="5">
    <source>
        <dbReference type="ARBA" id="ARBA00023136"/>
    </source>
</evidence>
<sequence>MDSDTLAAFSRSVYTLPAIYLLASAPWSIYEETHKARVTRGVDSLLRMKMITAAAHCIIEVLTHASRLGAPPLLQMTALTMESLDIWAAICLSLLFVTCHKTQTSPSAGISLYLAADIILKGLFCWTTNDAAMPGLFKALVSFGLMLKLSLLILHETSKWDFIPAKIQQTMHRGETVGFWTDALGLWVFDVLLNADRRALLQEDLWLMPSKTSSRALNHIFRLFWKEGAQERSLFNSCIAACQWSFLQTTCINLMISGIKFTFPFIVESFIEHLDRSQQEDSISRLDSQTIVFSLQTAMLLLALTIAKSYSTSINNSAEIMTRGMVTSAIFEKTFALSDHDLTENVDSSLLIDSVKQVQQSYALLQEGISSCIDSFLCLYLLCDYFGYKTVLSVLSISVAIVICNYLGGLLAQSHQKWAVDAQTRASETIRSIRILKSIKMANRIGVISFNITSLFKAEIRSRTIHHYLAAVYFGLLISTHSVLPVIAINSTILQSTQAKFIAIRCFTLLYWFTDDIRILLQFPRDWSATSAAFTRIQKFLNLSTNEESKRRFIRAGHTNTSDSDPAQQVLPPVQVCNATITPSSGSLPVIRGANMSLPYGSLAIIAGDVGSGKTTLLRSISGRAPVVSGSITISGDIFGYCGQDLWLQNKSIRENIIGPSEFRRPRFNVVLQACMIEDEARRLGEGYIIGPHGANLNRSQRQRLALARAVYSKAPVLLLDDVLSSQSPHMASSLIANLFSRTGVLRRGTTVIMTTLKPDLFYEICDQFFKIEANGRVSHINVANLPTPAVPQPSTTNSDNAEQIEEPVVAEAVTKLQEFSKDIASGLRPRPLLTNNLETGTYSVFCQYLRSSTAMVCIALLVCTVILEGFPHIFLRIWASTTTSKPFPDALVYSATALSGPFFAFSAISFQCLLHSGLSTIHEQMLQATLKSTISALTPKKADLAINFFSEGLRIISHDLPVSAFRLLYITASIVVFFSVLMSANIWTLTLVPCVIWAFSSVRSLYRMSSLQLHYMELTSSENVYTEFDEIVSGLAYLESFDWIEIRSTQVHGILEDSQQVFCHHLALKRWLSMVSDLFVAVFTGAYIVLVSSKSTSPFVAGIGLSLCLYIKLAIGYLIENLTTIDKSATVVQQMQEFMRDIPQELERALARIEGEWPSRCMIEFENVSIGYNLPNSPPLISGINLRIFGREAALCGTFNSGKTTFLLSMVAWLPYTGSIKIDGIEARTIPREQFNSVFTVIPQDPILFHNATIRKNLLPDEIMEAQDQQGCEVVLERILAGVGLSAIVERNGGILSQFSTLNLSYEQNQRFSLAQGLVQYFFNPTKMALIDGVTDNVSNESLDRMTSMMREMFQFGECSIISTTNRPPSHITAPWLAEITRPAPTGMTLAN</sequence>
<dbReference type="OrthoDB" id="4865934at2759"/>
<gene>
    <name evidence="8" type="ORF">VHEMI03106</name>
</gene>
<dbReference type="Gene3D" id="1.20.1560.10">
    <property type="entry name" value="ABC transporter type 1, transmembrane domain"/>
    <property type="match status" value="2"/>
</dbReference>
<keyword evidence="9" id="KW-1185">Reference proteome</keyword>
<proteinExistence type="predicted"/>
<dbReference type="GO" id="GO:0016887">
    <property type="term" value="F:ATP hydrolysis activity"/>
    <property type="evidence" value="ECO:0007669"/>
    <property type="project" value="InterPro"/>
</dbReference>
<feature type="transmembrane region" description="Helical" evidence="6">
    <location>
        <begin position="1072"/>
        <end position="1094"/>
    </location>
</feature>
<feature type="transmembrane region" description="Helical" evidence="6">
    <location>
        <begin position="891"/>
        <end position="911"/>
    </location>
</feature>
<dbReference type="GO" id="GO:0016020">
    <property type="term" value="C:membrane"/>
    <property type="evidence" value="ECO:0007669"/>
    <property type="project" value="InterPro"/>
</dbReference>
<dbReference type="InterPro" id="IPR003593">
    <property type="entry name" value="AAA+_ATPase"/>
</dbReference>
<dbReference type="InterPro" id="IPR003439">
    <property type="entry name" value="ABC_transporter-like_ATP-bd"/>
</dbReference>
<dbReference type="STRING" id="1531966.A0A0A1TA50"/>
<dbReference type="GO" id="GO:0005524">
    <property type="term" value="F:ATP binding"/>
    <property type="evidence" value="ECO:0007669"/>
    <property type="project" value="UniProtKB-KW"/>
</dbReference>
<evidence type="ECO:0000259" key="7">
    <source>
        <dbReference type="PROSITE" id="PS50893"/>
    </source>
</evidence>
<evidence type="ECO:0000256" key="3">
    <source>
        <dbReference type="ARBA" id="ARBA00022840"/>
    </source>
</evidence>
<keyword evidence="4 6" id="KW-1133">Transmembrane helix</keyword>
<dbReference type="SUPFAM" id="SSF90123">
    <property type="entry name" value="ABC transporter transmembrane region"/>
    <property type="match status" value="2"/>
</dbReference>
<evidence type="ECO:0000313" key="9">
    <source>
        <dbReference type="Proteomes" id="UP000039046"/>
    </source>
</evidence>
<dbReference type="InterPro" id="IPR050173">
    <property type="entry name" value="ABC_transporter_C-like"/>
</dbReference>
<keyword evidence="5 6" id="KW-0472">Membrane</keyword>
<feature type="transmembrane region" description="Helical" evidence="6">
    <location>
        <begin position="1100"/>
        <end position="1120"/>
    </location>
</feature>
<feature type="domain" description="ABC transporter" evidence="7">
    <location>
        <begin position="574"/>
        <end position="808"/>
    </location>
</feature>
<dbReference type="EMBL" id="CDHN01000001">
    <property type="protein sequence ID" value="CEJ83075.1"/>
    <property type="molecule type" value="Genomic_DNA"/>
</dbReference>
<dbReference type="InterPro" id="IPR036640">
    <property type="entry name" value="ABC1_TM_sf"/>
</dbReference>
<evidence type="ECO:0000256" key="2">
    <source>
        <dbReference type="ARBA" id="ARBA00022741"/>
    </source>
</evidence>
<feature type="transmembrane region" description="Helical" evidence="6">
    <location>
        <begin position="968"/>
        <end position="1000"/>
    </location>
</feature>
<dbReference type="Gene3D" id="3.40.50.300">
    <property type="entry name" value="P-loop containing nucleotide triphosphate hydrolases"/>
    <property type="match status" value="2"/>
</dbReference>
<evidence type="ECO:0000256" key="6">
    <source>
        <dbReference type="SAM" id="Phobius"/>
    </source>
</evidence>
<dbReference type="GO" id="GO:0042626">
    <property type="term" value="F:ATPase-coupled transmembrane transporter activity"/>
    <property type="evidence" value="ECO:0007669"/>
    <property type="project" value="TreeGrafter"/>
</dbReference>
<dbReference type="HOGENOM" id="CLU_000604_27_5_1"/>
<feature type="transmembrane region" description="Helical" evidence="6">
    <location>
        <begin position="468"/>
        <end position="488"/>
    </location>
</feature>
<accession>A0A0A1TA50</accession>
<keyword evidence="1 6" id="KW-0812">Transmembrane</keyword>
<feature type="transmembrane region" description="Helical" evidence="6">
    <location>
        <begin position="386"/>
        <end position="408"/>
    </location>
</feature>
<keyword evidence="2" id="KW-0547">Nucleotide-binding</keyword>
<keyword evidence="3" id="KW-0067">ATP-binding</keyword>
<dbReference type="Proteomes" id="UP000039046">
    <property type="component" value="Unassembled WGS sequence"/>
</dbReference>
<evidence type="ECO:0000313" key="8">
    <source>
        <dbReference type="EMBL" id="CEJ83075.1"/>
    </source>
</evidence>
<dbReference type="PROSITE" id="PS50893">
    <property type="entry name" value="ABC_TRANSPORTER_2"/>
    <property type="match status" value="1"/>
</dbReference>
<reference evidence="8 9" key="1">
    <citation type="journal article" date="2015" name="Genome Announc.">
        <title>Draft Genome Sequence and Gene Annotation of the Entomopathogenic Fungus Verticillium hemipterigenum.</title>
        <authorList>
            <person name="Horn F."/>
            <person name="Habel A."/>
            <person name="Scharf D.H."/>
            <person name="Dworschak J."/>
            <person name="Brakhage A.A."/>
            <person name="Guthke R."/>
            <person name="Hertweck C."/>
            <person name="Linde J."/>
        </authorList>
    </citation>
    <scope>NUCLEOTIDE SEQUENCE [LARGE SCALE GENOMIC DNA]</scope>
</reference>
<dbReference type="PANTHER" id="PTHR24223:SF399">
    <property type="entry name" value="ABC TRANSPORTER ATNG"/>
    <property type="match status" value="1"/>
</dbReference>
<organism evidence="8 9">
    <name type="scientific">[Torrubiella] hemipterigena</name>
    <dbReference type="NCBI Taxonomy" id="1531966"/>
    <lineage>
        <taxon>Eukaryota</taxon>
        <taxon>Fungi</taxon>
        <taxon>Dikarya</taxon>
        <taxon>Ascomycota</taxon>
        <taxon>Pezizomycotina</taxon>
        <taxon>Sordariomycetes</taxon>
        <taxon>Hypocreomycetidae</taxon>
        <taxon>Hypocreales</taxon>
        <taxon>Clavicipitaceae</taxon>
        <taxon>Clavicipitaceae incertae sedis</taxon>
        <taxon>'Torrubiella' clade</taxon>
    </lineage>
</organism>
<evidence type="ECO:0000256" key="1">
    <source>
        <dbReference type="ARBA" id="ARBA00022692"/>
    </source>
</evidence>